<keyword evidence="1 4" id="KW-1017">Isopeptide bond</keyword>
<sequence>MTPPSTPSKSNEPRKIEILLKATGDAPIMNKRKWAIESYKKVSSVIEFIRKYISLGPSESLFIYVNQSFAPALDQTIENLYDCFESDGKLVLYYAKTQAWG</sequence>
<reference evidence="5 6" key="1">
    <citation type="submission" date="2020-10" db="EMBL/GenBank/DDBJ databases">
        <authorList>
            <person name="Klimov P.B."/>
            <person name="Dyachkov S.M."/>
            <person name="Chetverikov P.E."/>
        </authorList>
    </citation>
    <scope>NUCLEOTIDE SEQUENCE [LARGE SCALE GENOMIC DNA]</scope>
    <source>
        <strain evidence="5">BMOC 18-1129-001#AD2665</strain>
        <tissue evidence="5">Entire mites</tissue>
    </source>
</reference>
<dbReference type="Proteomes" id="UP000825002">
    <property type="component" value="Unassembled WGS sequence"/>
</dbReference>
<keyword evidence="2 4" id="KW-0833">Ubl conjugation pathway</keyword>
<comment type="similarity">
    <text evidence="4">Belongs to the ATG12 family.</text>
</comment>
<accession>A0ABQ7S5N2</accession>
<keyword evidence="3 4" id="KW-0072">Autophagy</keyword>
<evidence type="ECO:0000256" key="1">
    <source>
        <dbReference type="ARBA" id="ARBA00022499"/>
    </source>
</evidence>
<dbReference type="InterPro" id="IPR007242">
    <property type="entry name" value="Atg12"/>
</dbReference>
<protein>
    <recommendedName>
        <fullName evidence="4">Ubiquitin-like protein ATG12</fullName>
    </recommendedName>
</protein>
<dbReference type="Gene3D" id="3.10.20.90">
    <property type="entry name" value="Phosphatidylinositol 3-kinase Catalytic Subunit, Chain A, domain 1"/>
    <property type="match status" value="1"/>
</dbReference>
<name>A0ABQ7S5N2_9ACAR</name>
<dbReference type="PANTHER" id="PTHR13385">
    <property type="entry name" value="AUTOPHAGY PROTEIN 12"/>
    <property type="match status" value="1"/>
</dbReference>
<dbReference type="PANTHER" id="PTHR13385:SF0">
    <property type="entry name" value="UBIQUITIN-LIKE PROTEIN ATG12"/>
    <property type="match status" value="1"/>
</dbReference>
<keyword evidence="6" id="KW-1185">Reference proteome</keyword>
<dbReference type="CDD" id="cd01612">
    <property type="entry name" value="Ubl_ATG12"/>
    <property type="match status" value="1"/>
</dbReference>
<gene>
    <name evidence="5" type="primary">Atg12</name>
    <name evidence="5" type="ORF">GZH46_02764</name>
</gene>
<comment type="subunit">
    <text evidence="4">Forms a conjugate with ATG5.</text>
</comment>
<proteinExistence type="inferred from homology"/>
<evidence type="ECO:0000256" key="4">
    <source>
        <dbReference type="RuleBase" id="RU361201"/>
    </source>
</evidence>
<feature type="non-terminal residue" evidence="5">
    <location>
        <position position="1"/>
    </location>
</feature>
<organism evidence="5 6">
    <name type="scientific">Fragariocoptes setiger</name>
    <dbReference type="NCBI Taxonomy" id="1670756"/>
    <lineage>
        <taxon>Eukaryota</taxon>
        <taxon>Metazoa</taxon>
        <taxon>Ecdysozoa</taxon>
        <taxon>Arthropoda</taxon>
        <taxon>Chelicerata</taxon>
        <taxon>Arachnida</taxon>
        <taxon>Acari</taxon>
        <taxon>Acariformes</taxon>
        <taxon>Trombidiformes</taxon>
        <taxon>Prostigmata</taxon>
        <taxon>Eupodina</taxon>
        <taxon>Eriophyoidea</taxon>
        <taxon>Phytoptidae</taxon>
        <taxon>Fragariocoptes</taxon>
    </lineage>
</organism>
<dbReference type="Pfam" id="PF04110">
    <property type="entry name" value="APG12"/>
    <property type="match status" value="1"/>
</dbReference>
<evidence type="ECO:0000313" key="5">
    <source>
        <dbReference type="EMBL" id="KAG9508734.1"/>
    </source>
</evidence>
<evidence type="ECO:0000256" key="3">
    <source>
        <dbReference type="ARBA" id="ARBA00023006"/>
    </source>
</evidence>
<dbReference type="InterPro" id="IPR029071">
    <property type="entry name" value="Ubiquitin-like_domsf"/>
</dbReference>
<comment type="caution">
    <text evidence="5">The sequence shown here is derived from an EMBL/GenBank/DDBJ whole genome shotgun (WGS) entry which is preliminary data.</text>
</comment>
<evidence type="ECO:0000313" key="6">
    <source>
        <dbReference type="Proteomes" id="UP000825002"/>
    </source>
</evidence>
<comment type="function">
    <text evidence="4">Ubiquitin-like protein involved in autophagic vesicle formation.</text>
</comment>
<dbReference type="SUPFAM" id="SSF54236">
    <property type="entry name" value="Ubiquitin-like"/>
    <property type="match status" value="1"/>
</dbReference>
<evidence type="ECO:0000256" key="2">
    <source>
        <dbReference type="ARBA" id="ARBA00022786"/>
    </source>
</evidence>
<dbReference type="EMBL" id="JAIFTH010001048">
    <property type="protein sequence ID" value="KAG9508734.1"/>
    <property type="molecule type" value="Genomic_DNA"/>
</dbReference>